<gene>
    <name evidence="2" type="ORF">I5803_08400</name>
</gene>
<evidence type="ECO:0000256" key="1">
    <source>
        <dbReference type="SAM" id="MobiDB-lite"/>
    </source>
</evidence>
<feature type="compositionally biased region" description="Pro residues" evidence="1">
    <location>
        <begin position="78"/>
        <end position="88"/>
    </location>
</feature>
<reference evidence="2" key="1">
    <citation type="submission" date="2020-11" db="EMBL/GenBank/DDBJ databases">
        <title>Bacterial whole genome sequence for Caenimonas sp. DR4.4.</title>
        <authorList>
            <person name="Le V."/>
            <person name="Ko S.-R."/>
            <person name="Ahn C.-Y."/>
            <person name="Oh H.-M."/>
        </authorList>
    </citation>
    <scope>NUCLEOTIDE SEQUENCE</scope>
    <source>
        <strain evidence="2">DR4.4</strain>
    </source>
</reference>
<dbReference type="EMBL" id="JADWYS010000001">
    <property type="protein sequence ID" value="MBG9388038.1"/>
    <property type="molecule type" value="Genomic_DNA"/>
</dbReference>
<accession>A0A931MGH1</accession>
<proteinExistence type="predicted"/>
<dbReference type="RefSeq" id="WP_196985917.1">
    <property type="nucleotide sequence ID" value="NZ_JADWYS010000001.1"/>
</dbReference>
<dbReference type="AlphaFoldDB" id="A0A931MGH1"/>
<evidence type="ECO:0000313" key="2">
    <source>
        <dbReference type="EMBL" id="MBG9388038.1"/>
    </source>
</evidence>
<evidence type="ECO:0000313" key="3">
    <source>
        <dbReference type="Proteomes" id="UP000651050"/>
    </source>
</evidence>
<keyword evidence="3" id="KW-1185">Reference proteome</keyword>
<comment type="caution">
    <text evidence="2">The sequence shown here is derived from an EMBL/GenBank/DDBJ whole genome shotgun (WGS) entry which is preliminary data.</text>
</comment>
<feature type="region of interest" description="Disordered" evidence="1">
    <location>
        <begin position="74"/>
        <end position="99"/>
    </location>
</feature>
<protein>
    <submittedName>
        <fullName evidence="2">Uncharacterized protein</fullName>
    </submittedName>
</protein>
<name>A0A931MGH1_9BURK</name>
<dbReference type="Proteomes" id="UP000651050">
    <property type="component" value="Unassembled WGS sequence"/>
</dbReference>
<sequence>MKQSLPELVRAARVALAEAVRPELTSDHARSQLAGVLDILAKLERMVVWSPEALREQAALLRAGCQAFTARLAADGVTPPPLTTPPGSPDDSAEAQAHAAEEQVMQLTDWLFDPSTRVAEALRSDLDRILQQALRQALIVERKLIPLTDFTAMSTAASPSPKD</sequence>
<organism evidence="2 3">
    <name type="scientific">Caenimonas aquaedulcis</name>
    <dbReference type="NCBI Taxonomy" id="2793270"/>
    <lineage>
        <taxon>Bacteria</taxon>
        <taxon>Pseudomonadati</taxon>
        <taxon>Pseudomonadota</taxon>
        <taxon>Betaproteobacteria</taxon>
        <taxon>Burkholderiales</taxon>
        <taxon>Comamonadaceae</taxon>
        <taxon>Caenimonas</taxon>
    </lineage>
</organism>